<dbReference type="Pfam" id="PF13621">
    <property type="entry name" value="Cupin_8"/>
    <property type="match status" value="1"/>
</dbReference>
<reference evidence="2" key="2">
    <citation type="submission" date="2023-05" db="EMBL/GenBank/DDBJ databases">
        <authorList>
            <consortium name="Lawrence Berkeley National Laboratory"/>
            <person name="Steindorff A."/>
            <person name="Hensen N."/>
            <person name="Bonometti L."/>
            <person name="Westerberg I."/>
            <person name="Brannstrom I.O."/>
            <person name="Guillou S."/>
            <person name="Cros-Aarteil S."/>
            <person name="Calhoun S."/>
            <person name="Haridas S."/>
            <person name="Kuo A."/>
            <person name="Mondo S."/>
            <person name="Pangilinan J."/>
            <person name="Riley R."/>
            <person name="Labutti K."/>
            <person name="Andreopoulos B."/>
            <person name="Lipzen A."/>
            <person name="Chen C."/>
            <person name="Yanf M."/>
            <person name="Daum C."/>
            <person name="Ng V."/>
            <person name="Clum A."/>
            <person name="Ohm R."/>
            <person name="Martin F."/>
            <person name="Silar P."/>
            <person name="Natvig D."/>
            <person name="Lalanne C."/>
            <person name="Gautier V."/>
            <person name="Ament-Velasquez S.L."/>
            <person name="Kruys A."/>
            <person name="Hutchinson M.I."/>
            <person name="Powell A.J."/>
            <person name="Barry K."/>
            <person name="Miller A.N."/>
            <person name="Grigoriev I.V."/>
            <person name="Debuchy R."/>
            <person name="Gladieux P."/>
            <person name="Thoren M.H."/>
            <person name="Johannesson H."/>
        </authorList>
    </citation>
    <scope>NUCLEOTIDE SEQUENCE</scope>
    <source>
        <strain evidence="2">CBS 538.74</strain>
    </source>
</reference>
<dbReference type="InterPro" id="IPR003347">
    <property type="entry name" value="JmjC_dom"/>
</dbReference>
<dbReference type="InterPro" id="IPR041667">
    <property type="entry name" value="Cupin_8"/>
</dbReference>
<reference evidence="2" key="1">
    <citation type="journal article" date="2023" name="Mol. Phylogenet. Evol.">
        <title>Genome-scale phylogeny and comparative genomics of the fungal order Sordariales.</title>
        <authorList>
            <person name="Hensen N."/>
            <person name="Bonometti L."/>
            <person name="Westerberg I."/>
            <person name="Brannstrom I.O."/>
            <person name="Guillou S."/>
            <person name="Cros-Aarteil S."/>
            <person name="Calhoun S."/>
            <person name="Haridas S."/>
            <person name="Kuo A."/>
            <person name="Mondo S."/>
            <person name="Pangilinan J."/>
            <person name="Riley R."/>
            <person name="LaButti K."/>
            <person name="Andreopoulos B."/>
            <person name="Lipzen A."/>
            <person name="Chen C."/>
            <person name="Yan M."/>
            <person name="Daum C."/>
            <person name="Ng V."/>
            <person name="Clum A."/>
            <person name="Steindorff A."/>
            <person name="Ohm R.A."/>
            <person name="Martin F."/>
            <person name="Silar P."/>
            <person name="Natvig D.O."/>
            <person name="Lalanne C."/>
            <person name="Gautier V."/>
            <person name="Ament-Velasquez S.L."/>
            <person name="Kruys A."/>
            <person name="Hutchinson M.I."/>
            <person name="Powell A.J."/>
            <person name="Barry K."/>
            <person name="Miller A.N."/>
            <person name="Grigoriev I.V."/>
            <person name="Debuchy R."/>
            <person name="Gladieux P."/>
            <person name="Hiltunen Thoren M."/>
            <person name="Johannesson H."/>
        </authorList>
    </citation>
    <scope>NUCLEOTIDE SEQUENCE</scope>
    <source>
        <strain evidence="2">CBS 538.74</strain>
    </source>
</reference>
<dbReference type="Proteomes" id="UP001302745">
    <property type="component" value="Unassembled WGS sequence"/>
</dbReference>
<comment type="caution">
    <text evidence="2">The sequence shown here is derived from an EMBL/GenBank/DDBJ whole genome shotgun (WGS) entry which is preliminary data.</text>
</comment>
<dbReference type="PANTHER" id="PTHR12461:SF105">
    <property type="entry name" value="HYPOXIA-INDUCIBLE FACTOR 1-ALPHA INHIBITOR"/>
    <property type="match status" value="1"/>
</dbReference>
<dbReference type="EMBL" id="MU857063">
    <property type="protein sequence ID" value="KAK4150576.1"/>
    <property type="molecule type" value="Genomic_DNA"/>
</dbReference>
<name>A0AAN6ZVP2_9PEZI</name>
<accession>A0AAN6ZVP2</accession>
<evidence type="ECO:0000259" key="1">
    <source>
        <dbReference type="PROSITE" id="PS51184"/>
    </source>
</evidence>
<sequence length="408" mass="45041">MLLHTSPRLCMPPARPLARRHFTASARLAVNPNGIEEIQYRVDAPALRRIVVAADQRDRAVVFRQQADPGAFFGRDSLDTLPLRLPALSKWFIHHKRWVPTDFSAYFRQHLAHTVPYELVLSDSADDSQATTTTTANLAAFMDWLRRSRQPVHQGLSKLLQSHVDLAQPGQGGEGGGGVEVGVAAADFVHFDAPLALLDAALEFNTRRHPPKRITQLYIAQAALADLPPALQLDVPTPELLAAPATLEDPYTADVYSNSLWLGLVPTFTPWHRDPNANLFTQLCGSKVVRLLPRAPGARLFEQVMAGLGKPRCSAAIRGVEMMQSAERQAWQEAVWGPDAPPDMLEVVVHPRDMLFFPKGWWHSVKSTGGESGCLNASVNWWFRWRKSAPDGSSPGGRVQANTKSMPS</sequence>
<dbReference type="SUPFAM" id="SSF51197">
    <property type="entry name" value="Clavaminate synthase-like"/>
    <property type="match status" value="1"/>
</dbReference>
<feature type="domain" description="JmjC" evidence="1">
    <location>
        <begin position="198"/>
        <end position="400"/>
    </location>
</feature>
<dbReference type="PROSITE" id="PS51184">
    <property type="entry name" value="JMJC"/>
    <property type="match status" value="1"/>
</dbReference>
<gene>
    <name evidence="2" type="ORF">C8A00DRAFT_46073</name>
</gene>
<dbReference type="PANTHER" id="PTHR12461">
    <property type="entry name" value="HYPOXIA-INDUCIBLE FACTOR 1 ALPHA INHIBITOR-RELATED"/>
    <property type="match status" value="1"/>
</dbReference>
<evidence type="ECO:0000313" key="3">
    <source>
        <dbReference type="Proteomes" id="UP001302745"/>
    </source>
</evidence>
<organism evidence="2 3">
    <name type="scientific">Chaetomidium leptoderma</name>
    <dbReference type="NCBI Taxonomy" id="669021"/>
    <lineage>
        <taxon>Eukaryota</taxon>
        <taxon>Fungi</taxon>
        <taxon>Dikarya</taxon>
        <taxon>Ascomycota</taxon>
        <taxon>Pezizomycotina</taxon>
        <taxon>Sordariomycetes</taxon>
        <taxon>Sordariomycetidae</taxon>
        <taxon>Sordariales</taxon>
        <taxon>Chaetomiaceae</taxon>
        <taxon>Chaetomidium</taxon>
    </lineage>
</organism>
<dbReference type="AlphaFoldDB" id="A0AAN6ZVP2"/>
<proteinExistence type="predicted"/>
<evidence type="ECO:0000313" key="2">
    <source>
        <dbReference type="EMBL" id="KAK4150576.1"/>
    </source>
</evidence>
<protein>
    <recommendedName>
        <fullName evidence="1">JmjC domain-containing protein</fullName>
    </recommendedName>
</protein>
<dbReference type="Gene3D" id="2.60.120.650">
    <property type="entry name" value="Cupin"/>
    <property type="match status" value="1"/>
</dbReference>
<keyword evidence="3" id="KW-1185">Reference proteome</keyword>